<dbReference type="NCBIfam" id="NF009044">
    <property type="entry name" value="PRK12378.1"/>
    <property type="match status" value="1"/>
</dbReference>
<dbReference type="InterPro" id="IPR048300">
    <property type="entry name" value="TACO1_YebC-like_2nd/3rd_dom"/>
</dbReference>
<keyword evidence="3 6" id="KW-0805">Transcription regulation</keyword>
<name>A0A1I7KLZ7_9BACT</name>
<keyword evidence="10" id="KW-1185">Reference proteome</keyword>
<comment type="subcellular location">
    <subcellularLocation>
        <location evidence="6">Cytoplasm</location>
    </subcellularLocation>
</comment>
<evidence type="ECO:0000256" key="2">
    <source>
        <dbReference type="ARBA" id="ARBA00022490"/>
    </source>
</evidence>
<dbReference type="GO" id="GO:0006355">
    <property type="term" value="P:regulation of DNA-templated transcription"/>
    <property type="evidence" value="ECO:0007669"/>
    <property type="project" value="UniProtKB-UniRule"/>
</dbReference>
<dbReference type="GO" id="GO:0005829">
    <property type="term" value="C:cytosol"/>
    <property type="evidence" value="ECO:0007669"/>
    <property type="project" value="TreeGrafter"/>
</dbReference>
<dbReference type="SUPFAM" id="SSF75625">
    <property type="entry name" value="YebC-like"/>
    <property type="match status" value="1"/>
</dbReference>
<accession>A0A1I7KLZ7</accession>
<reference evidence="10" key="1">
    <citation type="submission" date="2016-10" db="EMBL/GenBank/DDBJ databases">
        <authorList>
            <person name="Varghese N."/>
        </authorList>
    </citation>
    <scope>NUCLEOTIDE SEQUENCE [LARGE SCALE GENOMIC DNA]</scope>
    <source>
        <strain evidence="10">DSM 18820</strain>
    </source>
</reference>
<evidence type="ECO:0000259" key="8">
    <source>
        <dbReference type="Pfam" id="PF20772"/>
    </source>
</evidence>
<evidence type="ECO:0000256" key="3">
    <source>
        <dbReference type="ARBA" id="ARBA00023015"/>
    </source>
</evidence>
<gene>
    <name evidence="9" type="ORF">SAMN04487941_3870</name>
</gene>
<dbReference type="Pfam" id="PF01709">
    <property type="entry name" value="Transcrip_reg"/>
    <property type="match status" value="1"/>
</dbReference>
<dbReference type="Pfam" id="PF20772">
    <property type="entry name" value="TACO1_YebC_N"/>
    <property type="match status" value="1"/>
</dbReference>
<dbReference type="InterPro" id="IPR049083">
    <property type="entry name" value="TACO1_YebC_N"/>
</dbReference>
<dbReference type="InterPro" id="IPR026564">
    <property type="entry name" value="Transcrip_reg_TACO1-like_dom3"/>
</dbReference>
<dbReference type="RefSeq" id="WP_068838700.1">
    <property type="nucleotide sequence ID" value="NZ_BMXC01000005.1"/>
</dbReference>
<dbReference type="PANTHER" id="PTHR12532">
    <property type="entry name" value="TRANSLATIONAL ACTIVATOR OF CYTOCHROME C OXIDASE 1"/>
    <property type="match status" value="1"/>
</dbReference>
<dbReference type="Gene3D" id="3.30.70.980">
    <property type="match status" value="2"/>
</dbReference>
<dbReference type="STRING" id="388950.GCA_001611675_02752"/>
<evidence type="ECO:0000259" key="7">
    <source>
        <dbReference type="Pfam" id="PF01709"/>
    </source>
</evidence>
<dbReference type="InterPro" id="IPR029072">
    <property type="entry name" value="YebC-like"/>
</dbReference>
<dbReference type="FunFam" id="1.10.10.200:FF:000002">
    <property type="entry name" value="Probable transcriptional regulatory protein CLM62_37755"/>
    <property type="match status" value="1"/>
</dbReference>
<dbReference type="NCBIfam" id="TIGR01033">
    <property type="entry name" value="YebC/PmpR family DNA-binding transcriptional regulator"/>
    <property type="match status" value="1"/>
</dbReference>
<comment type="similarity">
    <text evidence="1 6">Belongs to the TACO1 family.</text>
</comment>
<organism evidence="9 10">
    <name type="scientific">Pontibacter akesuensis</name>
    <dbReference type="NCBI Taxonomy" id="388950"/>
    <lineage>
        <taxon>Bacteria</taxon>
        <taxon>Pseudomonadati</taxon>
        <taxon>Bacteroidota</taxon>
        <taxon>Cytophagia</taxon>
        <taxon>Cytophagales</taxon>
        <taxon>Hymenobacteraceae</taxon>
        <taxon>Pontibacter</taxon>
    </lineage>
</organism>
<keyword evidence="2 6" id="KW-0963">Cytoplasm</keyword>
<keyword evidence="4 6" id="KW-0238">DNA-binding</keyword>
<sequence>MSGHSKWSTIKRKKGALDAKRSKIFTKLIKEITVAVKEGGGADPDGNPRLRLAIQASKAANMPKDNIERAIKKGEGSDAGDYTEVTYEGYGPNGVAVFVECLTDNINRTVQNLRTIFNKSGGSLGVNGSVEFLFDRKGVFVARRNPEQLIAEDDLLLELADGGAEEVEVEEEFITIYSAMEDFGALQKKVEELHLDLESAELQRLSTTTVKVEDPDDVRRILKLIDALEDDDDVQQVYHNLELSEEVMAELG</sequence>
<evidence type="ECO:0000256" key="1">
    <source>
        <dbReference type="ARBA" id="ARBA00008724"/>
    </source>
</evidence>
<evidence type="ECO:0000256" key="5">
    <source>
        <dbReference type="ARBA" id="ARBA00023163"/>
    </source>
</evidence>
<feature type="domain" description="TACO1/YebC-like N-terminal" evidence="8">
    <location>
        <begin position="5"/>
        <end position="76"/>
    </location>
</feature>
<dbReference type="AlphaFoldDB" id="A0A1I7KLZ7"/>
<dbReference type="HAMAP" id="MF_00693">
    <property type="entry name" value="Transcrip_reg_TACO1"/>
    <property type="match status" value="1"/>
</dbReference>
<evidence type="ECO:0000313" key="9">
    <source>
        <dbReference type="EMBL" id="SFU98435.1"/>
    </source>
</evidence>
<protein>
    <recommendedName>
        <fullName evidence="6">Probable transcriptional regulatory protein SAMN04487941_3870</fullName>
    </recommendedName>
</protein>
<dbReference type="Proteomes" id="UP000182491">
    <property type="component" value="Unassembled WGS sequence"/>
</dbReference>
<feature type="domain" description="TACO1/YebC-like second and third" evidence="7">
    <location>
        <begin position="82"/>
        <end position="241"/>
    </location>
</feature>
<dbReference type="Gene3D" id="1.10.10.200">
    <property type="match status" value="1"/>
</dbReference>
<keyword evidence="5 6" id="KW-0804">Transcription</keyword>
<evidence type="ECO:0000313" key="10">
    <source>
        <dbReference type="Proteomes" id="UP000182491"/>
    </source>
</evidence>
<dbReference type="NCBIfam" id="NF001030">
    <property type="entry name" value="PRK00110.1"/>
    <property type="match status" value="1"/>
</dbReference>
<evidence type="ECO:0000256" key="6">
    <source>
        <dbReference type="HAMAP-Rule" id="MF_00693"/>
    </source>
</evidence>
<evidence type="ECO:0000256" key="4">
    <source>
        <dbReference type="ARBA" id="ARBA00023125"/>
    </source>
</evidence>
<dbReference type="InterPro" id="IPR017856">
    <property type="entry name" value="Integrase-like_N"/>
</dbReference>
<proteinExistence type="inferred from homology"/>
<dbReference type="OrthoDB" id="9781053at2"/>
<dbReference type="InterPro" id="IPR002876">
    <property type="entry name" value="Transcrip_reg_TACO1-like"/>
</dbReference>
<dbReference type="GO" id="GO:0003677">
    <property type="term" value="F:DNA binding"/>
    <property type="evidence" value="ECO:0007669"/>
    <property type="project" value="UniProtKB-UniRule"/>
</dbReference>
<dbReference type="EMBL" id="FPCA01000006">
    <property type="protein sequence ID" value="SFU98435.1"/>
    <property type="molecule type" value="Genomic_DNA"/>
</dbReference>
<dbReference type="PANTHER" id="PTHR12532:SF6">
    <property type="entry name" value="TRANSCRIPTIONAL REGULATORY PROTEIN YEBC-RELATED"/>
    <property type="match status" value="1"/>
</dbReference>